<evidence type="ECO:0000256" key="1">
    <source>
        <dbReference type="ARBA" id="ARBA00004651"/>
    </source>
</evidence>
<keyword evidence="14" id="KW-0573">Peptidoglycan synthesis</keyword>
<proteinExistence type="inferred from homology"/>
<comment type="caution">
    <text evidence="15">The sequence shown here is derived from an EMBL/GenBank/DDBJ whole genome shotgun (WGS) entry which is preliminary data.</text>
</comment>
<feature type="transmembrane region" description="Helical" evidence="14">
    <location>
        <begin position="163"/>
        <end position="181"/>
    </location>
</feature>
<evidence type="ECO:0000256" key="4">
    <source>
        <dbReference type="ARBA" id="ARBA00021581"/>
    </source>
</evidence>
<comment type="similarity">
    <text evidence="2 14">Belongs to the UppP family.</text>
</comment>
<keyword evidence="14" id="KW-0133">Cell shape</keyword>
<keyword evidence="5 14" id="KW-1003">Cell membrane</keyword>
<feature type="transmembrane region" description="Helical" evidence="14">
    <location>
        <begin position="233"/>
        <end position="255"/>
    </location>
</feature>
<dbReference type="HAMAP" id="MF_01006">
    <property type="entry name" value="Undec_diphosphatase"/>
    <property type="match status" value="1"/>
</dbReference>
<sequence length="286" mass="31972">MDNILNAFLRGLIEAATEFLPVSSTGHLFLFSHFFPFTGLGVISESFEDLFDIFIQSGAILSVFFLYHQKLIAHSLESFQYLKGDKSKESGFLFYRNILIGILPILVFGFVLKSGLDEIKQSPYLLLVLSLTWFFGGLVMIGVETWRSKLDNGEGVVEKQIGMTDAVLIGIFQCCALVPGVSRSAATIITARFLGVSKKDSAEFSFFLALPVLTIAGLYKLYKHRAILNSETIGILLFGSIVSCLVCIVIIRLFLQFLRKRSFLSFGIYRLILGFVVLLYFYKSVS</sequence>
<feature type="transmembrane region" description="Helical" evidence="14">
    <location>
        <begin position="262"/>
        <end position="282"/>
    </location>
</feature>
<dbReference type="InterPro" id="IPR003824">
    <property type="entry name" value="UppP"/>
</dbReference>
<protein>
    <recommendedName>
        <fullName evidence="4 14">Undecaprenyl-diphosphatase</fullName>
        <ecNumber evidence="3 14">3.6.1.27</ecNumber>
    </recommendedName>
    <alternativeName>
        <fullName evidence="12 14">Bacitracin resistance protein</fullName>
    </alternativeName>
    <alternativeName>
        <fullName evidence="11 14">Undecaprenyl pyrophosphate phosphatase</fullName>
    </alternativeName>
</protein>
<dbReference type="GO" id="GO:0009252">
    <property type="term" value="P:peptidoglycan biosynthetic process"/>
    <property type="evidence" value="ECO:0007669"/>
    <property type="project" value="UniProtKB-KW"/>
</dbReference>
<dbReference type="RefSeq" id="WP_135765352.1">
    <property type="nucleotide sequence ID" value="NZ_RQHV01000061.1"/>
</dbReference>
<feature type="transmembrane region" description="Helical" evidence="14">
    <location>
        <begin position="124"/>
        <end position="143"/>
    </location>
</feature>
<dbReference type="EC" id="3.6.1.27" evidence="3 14"/>
<comment type="subcellular location">
    <subcellularLocation>
        <location evidence="1 14">Cell membrane</location>
        <topology evidence="1 14">Multi-pass membrane protein</topology>
    </subcellularLocation>
</comment>
<feature type="transmembrane region" description="Helical" evidence="14">
    <location>
        <begin position="92"/>
        <end position="112"/>
    </location>
</feature>
<reference evidence="15" key="1">
    <citation type="journal article" date="2019" name="PLoS Negl. Trop. Dis.">
        <title>Revisiting the worldwide diversity of Leptospira species in the environment.</title>
        <authorList>
            <person name="Vincent A.T."/>
            <person name="Schiettekatte O."/>
            <person name="Bourhy P."/>
            <person name="Veyrier F.J."/>
            <person name="Picardeau M."/>
        </authorList>
    </citation>
    <scope>NUCLEOTIDE SEQUENCE [LARGE SCALE GENOMIC DNA]</scope>
    <source>
        <strain evidence="15">201400974</strain>
    </source>
</reference>
<organism evidence="15 16">
    <name type="scientific">Leptospira ilyithenensis</name>
    <dbReference type="NCBI Taxonomy" id="2484901"/>
    <lineage>
        <taxon>Bacteria</taxon>
        <taxon>Pseudomonadati</taxon>
        <taxon>Spirochaetota</taxon>
        <taxon>Spirochaetia</taxon>
        <taxon>Leptospirales</taxon>
        <taxon>Leptospiraceae</taxon>
        <taxon>Leptospira</taxon>
    </lineage>
</organism>
<feature type="transmembrane region" description="Helical" evidence="14">
    <location>
        <begin position="20"/>
        <end position="43"/>
    </location>
</feature>
<evidence type="ECO:0000256" key="5">
    <source>
        <dbReference type="ARBA" id="ARBA00022475"/>
    </source>
</evidence>
<keyword evidence="9 14" id="KW-0472">Membrane</keyword>
<evidence type="ECO:0000256" key="6">
    <source>
        <dbReference type="ARBA" id="ARBA00022692"/>
    </source>
</evidence>
<accession>A0A4R9LNZ2</accession>
<gene>
    <name evidence="14" type="primary">uppP</name>
    <name evidence="15" type="ORF">EHS11_16000</name>
</gene>
<dbReference type="GO" id="GO:0071555">
    <property type="term" value="P:cell wall organization"/>
    <property type="evidence" value="ECO:0007669"/>
    <property type="project" value="UniProtKB-KW"/>
</dbReference>
<evidence type="ECO:0000256" key="7">
    <source>
        <dbReference type="ARBA" id="ARBA00022801"/>
    </source>
</evidence>
<evidence type="ECO:0000256" key="2">
    <source>
        <dbReference type="ARBA" id="ARBA00010621"/>
    </source>
</evidence>
<dbReference type="GO" id="GO:0050380">
    <property type="term" value="F:undecaprenyl-diphosphatase activity"/>
    <property type="evidence" value="ECO:0007669"/>
    <property type="project" value="UniProtKB-UniRule"/>
</dbReference>
<evidence type="ECO:0000313" key="15">
    <source>
        <dbReference type="EMBL" id="TGN08399.1"/>
    </source>
</evidence>
<keyword evidence="7 14" id="KW-0378">Hydrolase</keyword>
<dbReference type="Proteomes" id="UP000298264">
    <property type="component" value="Unassembled WGS sequence"/>
</dbReference>
<evidence type="ECO:0000313" key="16">
    <source>
        <dbReference type="Proteomes" id="UP000298264"/>
    </source>
</evidence>
<evidence type="ECO:0000256" key="11">
    <source>
        <dbReference type="ARBA" id="ARBA00032707"/>
    </source>
</evidence>
<evidence type="ECO:0000256" key="14">
    <source>
        <dbReference type="HAMAP-Rule" id="MF_01006"/>
    </source>
</evidence>
<comment type="miscellaneous">
    <text evidence="14">Bacitracin is thought to be involved in the inhibition of peptidoglycan synthesis by sequestering undecaprenyl diphosphate, thereby reducing the pool of lipid carrier available.</text>
</comment>
<dbReference type="AlphaFoldDB" id="A0A4R9LNZ2"/>
<feature type="transmembrane region" description="Helical" evidence="14">
    <location>
        <begin position="202"/>
        <end position="221"/>
    </location>
</feature>
<evidence type="ECO:0000256" key="10">
    <source>
        <dbReference type="ARBA" id="ARBA00023251"/>
    </source>
</evidence>
<dbReference type="OrthoDB" id="9808289at2"/>
<dbReference type="Pfam" id="PF02673">
    <property type="entry name" value="BacA"/>
    <property type="match status" value="1"/>
</dbReference>
<dbReference type="PANTHER" id="PTHR30622">
    <property type="entry name" value="UNDECAPRENYL-DIPHOSPHATASE"/>
    <property type="match status" value="1"/>
</dbReference>
<keyword evidence="14" id="KW-0961">Cell wall biogenesis/degradation</keyword>
<evidence type="ECO:0000256" key="3">
    <source>
        <dbReference type="ARBA" id="ARBA00012374"/>
    </source>
</evidence>
<keyword evidence="8 14" id="KW-1133">Transmembrane helix</keyword>
<name>A0A4R9LNZ2_9LEPT</name>
<keyword evidence="10 14" id="KW-0046">Antibiotic resistance</keyword>
<keyword evidence="16" id="KW-1185">Reference proteome</keyword>
<evidence type="ECO:0000256" key="12">
    <source>
        <dbReference type="ARBA" id="ARBA00032932"/>
    </source>
</evidence>
<dbReference type="PANTHER" id="PTHR30622:SF3">
    <property type="entry name" value="UNDECAPRENYL-DIPHOSPHATASE"/>
    <property type="match status" value="1"/>
</dbReference>
<evidence type="ECO:0000256" key="8">
    <source>
        <dbReference type="ARBA" id="ARBA00022989"/>
    </source>
</evidence>
<keyword evidence="6 14" id="KW-0812">Transmembrane</keyword>
<dbReference type="GO" id="GO:0046677">
    <property type="term" value="P:response to antibiotic"/>
    <property type="evidence" value="ECO:0007669"/>
    <property type="project" value="UniProtKB-UniRule"/>
</dbReference>
<feature type="transmembrane region" description="Helical" evidence="14">
    <location>
        <begin position="50"/>
        <end position="72"/>
    </location>
</feature>
<comment type="catalytic activity">
    <reaction evidence="13 14">
        <text>di-trans,octa-cis-undecaprenyl diphosphate + H2O = di-trans,octa-cis-undecaprenyl phosphate + phosphate + H(+)</text>
        <dbReference type="Rhea" id="RHEA:28094"/>
        <dbReference type="ChEBI" id="CHEBI:15377"/>
        <dbReference type="ChEBI" id="CHEBI:15378"/>
        <dbReference type="ChEBI" id="CHEBI:43474"/>
        <dbReference type="ChEBI" id="CHEBI:58405"/>
        <dbReference type="ChEBI" id="CHEBI:60392"/>
        <dbReference type="EC" id="3.6.1.27"/>
    </reaction>
</comment>
<comment type="function">
    <text evidence="14">Catalyzes the dephosphorylation of undecaprenyl diphosphate (UPP). Confers resistance to bacitracin.</text>
</comment>
<dbReference type="EMBL" id="RQHV01000061">
    <property type="protein sequence ID" value="TGN08399.1"/>
    <property type="molecule type" value="Genomic_DNA"/>
</dbReference>
<dbReference type="GO" id="GO:0005886">
    <property type="term" value="C:plasma membrane"/>
    <property type="evidence" value="ECO:0007669"/>
    <property type="project" value="UniProtKB-SubCell"/>
</dbReference>
<evidence type="ECO:0000256" key="13">
    <source>
        <dbReference type="ARBA" id="ARBA00047594"/>
    </source>
</evidence>
<evidence type="ECO:0000256" key="9">
    <source>
        <dbReference type="ARBA" id="ARBA00023136"/>
    </source>
</evidence>
<dbReference type="GO" id="GO:0008360">
    <property type="term" value="P:regulation of cell shape"/>
    <property type="evidence" value="ECO:0007669"/>
    <property type="project" value="UniProtKB-KW"/>
</dbReference>